<dbReference type="InterPro" id="IPR027417">
    <property type="entry name" value="P-loop_NTPase"/>
</dbReference>
<dbReference type="Gene3D" id="3.40.50.300">
    <property type="entry name" value="P-loop containing nucleotide triphosphate hydrolases"/>
    <property type="match status" value="1"/>
</dbReference>
<dbReference type="Pfam" id="PF19044">
    <property type="entry name" value="P-loop_TraG"/>
    <property type="match status" value="1"/>
</dbReference>
<dbReference type="PANTHER" id="PTHR38467:SF1">
    <property type="entry name" value="CONJUGATIVE TRANSFER: ASSEMBLY"/>
    <property type="match status" value="1"/>
</dbReference>
<dbReference type="SUPFAM" id="SSF52540">
    <property type="entry name" value="P-loop containing nucleoside triphosphate hydrolases"/>
    <property type="match status" value="1"/>
</dbReference>
<dbReference type="InterPro" id="IPR022509">
    <property type="entry name" value="Conjugation_ATPase_TraG"/>
</dbReference>
<comment type="caution">
    <text evidence="2">The sequence shown here is derived from an EMBL/GenBank/DDBJ whole genome shotgun (WGS) entry which is preliminary data.</text>
</comment>
<name>A0A8H9G0S5_9SPHI</name>
<evidence type="ECO:0000313" key="3">
    <source>
        <dbReference type="Proteomes" id="UP000614460"/>
    </source>
</evidence>
<gene>
    <name evidence="2" type="ORF">GCM10011516_22320</name>
</gene>
<keyword evidence="3" id="KW-1185">Reference proteome</keyword>
<reference evidence="2" key="1">
    <citation type="journal article" date="2014" name="Int. J. Syst. Evol. Microbiol.">
        <title>Complete genome sequence of Corynebacterium casei LMG S-19264T (=DSM 44701T), isolated from a smear-ripened cheese.</title>
        <authorList>
            <consortium name="US DOE Joint Genome Institute (JGI-PGF)"/>
            <person name="Walter F."/>
            <person name="Albersmeier A."/>
            <person name="Kalinowski J."/>
            <person name="Ruckert C."/>
        </authorList>
    </citation>
    <scope>NUCLEOTIDE SEQUENCE</scope>
    <source>
        <strain evidence="2">CGMCC 1.15966</strain>
    </source>
</reference>
<evidence type="ECO:0000259" key="1">
    <source>
        <dbReference type="Pfam" id="PF19044"/>
    </source>
</evidence>
<dbReference type="Proteomes" id="UP000614460">
    <property type="component" value="Unassembled WGS sequence"/>
</dbReference>
<organism evidence="2 3">
    <name type="scientific">Sphingobacterium cellulitidis</name>
    <dbReference type="NCBI Taxonomy" id="1768011"/>
    <lineage>
        <taxon>Bacteria</taxon>
        <taxon>Pseudomonadati</taxon>
        <taxon>Bacteroidota</taxon>
        <taxon>Sphingobacteriia</taxon>
        <taxon>Sphingobacteriales</taxon>
        <taxon>Sphingobacteriaceae</taxon>
        <taxon>Sphingobacterium</taxon>
    </lineage>
</organism>
<evidence type="ECO:0000313" key="2">
    <source>
        <dbReference type="EMBL" id="GGE24223.1"/>
    </source>
</evidence>
<dbReference type="EMBL" id="BMKM01000005">
    <property type="protein sequence ID" value="GGE24223.1"/>
    <property type="molecule type" value="Genomic_DNA"/>
</dbReference>
<proteinExistence type="predicted"/>
<dbReference type="PANTHER" id="PTHR38467">
    <property type="match status" value="1"/>
</dbReference>
<dbReference type="AlphaFoldDB" id="A0A8H9G0S5"/>
<dbReference type="InterPro" id="IPR053155">
    <property type="entry name" value="F-pilin_assembly_TraC"/>
</dbReference>
<dbReference type="InterPro" id="IPR043964">
    <property type="entry name" value="P-loop_TraG"/>
</dbReference>
<feature type="domain" description="TraG P-loop" evidence="1">
    <location>
        <begin position="1"/>
        <end position="170"/>
    </location>
</feature>
<reference evidence="2" key="2">
    <citation type="submission" date="2020-09" db="EMBL/GenBank/DDBJ databases">
        <authorList>
            <person name="Sun Q."/>
            <person name="Zhou Y."/>
        </authorList>
    </citation>
    <scope>NUCLEOTIDE SEQUENCE</scope>
    <source>
        <strain evidence="2">CGMCC 1.15966</strain>
    </source>
</reference>
<dbReference type="NCBIfam" id="TIGR03783">
    <property type="entry name" value="Bac_Flav_CT_G"/>
    <property type="match status" value="1"/>
</dbReference>
<protein>
    <recommendedName>
        <fullName evidence="1">TraG P-loop domain-containing protein</fullName>
    </recommendedName>
</protein>
<accession>A0A8H9G0S5</accession>
<sequence>MRKLKGVRKIILIEEAWKALMKEGFAQYIKYLFKTVRKFFGEAIVVTQDIEDIISSPVVKQTIVNNSDCKILLDQRKFMNKFDEIQAMLGLTDKEKAMVLSVNRDNDPTQKYKEVFISLGGVHSRVYRTQVSLEEYLCYTTEESERVKLLEYTRSHGGNFSRAIVAMARDIKNGLLKI</sequence>